<feature type="compositionally biased region" description="Polar residues" evidence="1">
    <location>
        <begin position="29"/>
        <end position="41"/>
    </location>
</feature>
<comment type="caution">
    <text evidence="2">The sequence shown here is derived from an EMBL/GenBank/DDBJ whole genome shotgun (WGS) entry which is preliminary data.</text>
</comment>
<reference evidence="2 3" key="1">
    <citation type="submission" date="2019-09" db="EMBL/GenBank/DDBJ databases">
        <title>Actinomadura physcomitrii sp. nov., a novel actinomycete isolated from moss [Physcomitrium sphaericum (Ludw) Fuernr].</title>
        <authorList>
            <person name="Zhuang X."/>
            <person name="Liu C."/>
        </authorList>
    </citation>
    <scope>NUCLEOTIDE SEQUENCE [LARGE SCALE GENOMIC DNA]</scope>
    <source>
        <strain evidence="2 3">HMC1</strain>
    </source>
</reference>
<keyword evidence="3" id="KW-1185">Reference proteome</keyword>
<dbReference type="RefSeq" id="WP_151561175.1">
    <property type="nucleotide sequence ID" value="NZ_WBMT01000007.1"/>
</dbReference>
<organism evidence="2 3">
    <name type="scientific">Actinomadura rudentiformis</name>
    <dbReference type="NCBI Taxonomy" id="359158"/>
    <lineage>
        <taxon>Bacteria</taxon>
        <taxon>Bacillati</taxon>
        <taxon>Actinomycetota</taxon>
        <taxon>Actinomycetes</taxon>
        <taxon>Streptosporangiales</taxon>
        <taxon>Thermomonosporaceae</taxon>
        <taxon>Actinomadura</taxon>
    </lineage>
</organism>
<evidence type="ECO:0000313" key="2">
    <source>
        <dbReference type="EMBL" id="KAB2348447.1"/>
    </source>
</evidence>
<proteinExistence type="predicted"/>
<gene>
    <name evidence="2" type="ORF">F8566_16820</name>
</gene>
<protein>
    <submittedName>
        <fullName evidence="2">Uncharacterized protein</fullName>
    </submittedName>
</protein>
<dbReference type="Proteomes" id="UP000468735">
    <property type="component" value="Unassembled WGS sequence"/>
</dbReference>
<sequence>MEEEPLGHKPLWITIYSLLQLFWGPVSSERCSTSSDANQRGSGAPGETLDPFSADPFSADRLGAAERWLHTV</sequence>
<evidence type="ECO:0000313" key="3">
    <source>
        <dbReference type="Proteomes" id="UP000468735"/>
    </source>
</evidence>
<feature type="region of interest" description="Disordered" evidence="1">
    <location>
        <begin position="28"/>
        <end position="56"/>
    </location>
</feature>
<dbReference type="EMBL" id="WBMT01000007">
    <property type="protein sequence ID" value="KAB2348447.1"/>
    <property type="molecule type" value="Genomic_DNA"/>
</dbReference>
<name>A0A6H9YQ15_9ACTN</name>
<evidence type="ECO:0000256" key="1">
    <source>
        <dbReference type="SAM" id="MobiDB-lite"/>
    </source>
</evidence>
<accession>A0A6H9YQ15</accession>
<dbReference type="AlphaFoldDB" id="A0A6H9YQ15"/>